<name>A0AAV4S4Y9_CAEEX</name>
<reference evidence="1 2" key="1">
    <citation type="submission" date="2021-06" db="EMBL/GenBank/DDBJ databases">
        <title>Caerostris extrusa draft genome.</title>
        <authorList>
            <person name="Kono N."/>
            <person name="Arakawa K."/>
        </authorList>
    </citation>
    <scope>NUCLEOTIDE SEQUENCE [LARGE SCALE GENOMIC DNA]</scope>
</reference>
<evidence type="ECO:0000313" key="1">
    <source>
        <dbReference type="EMBL" id="GIY29059.1"/>
    </source>
</evidence>
<gene>
    <name evidence="1" type="ORF">CEXT_327561</name>
</gene>
<organism evidence="1 2">
    <name type="scientific">Caerostris extrusa</name>
    <name type="common">Bark spider</name>
    <name type="synonym">Caerostris bankana</name>
    <dbReference type="NCBI Taxonomy" id="172846"/>
    <lineage>
        <taxon>Eukaryota</taxon>
        <taxon>Metazoa</taxon>
        <taxon>Ecdysozoa</taxon>
        <taxon>Arthropoda</taxon>
        <taxon>Chelicerata</taxon>
        <taxon>Arachnida</taxon>
        <taxon>Araneae</taxon>
        <taxon>Araneomorphae</taxon>
        <taxon>Entelegynae</taxon>
        <taxon>Araneoidea</taxon>
        <taxon>Araneidae</taxon>
        <taxon>Caerostris</taxon>
    </lineage>
</organism>
<dbReference type="EMBL" id="BPLR01009017">
    <property type="protein sequence ID" value="GIY29059.1"/>
    <property type="molecule type" value="Genomic_DNA"/>
</dbReference>
<accession>A0AAV4S4Y9</accession>
<comment type="caution">
    <text evidence="1">The sequence shown here is derived from an EMBL/GenBank/DDBJ whole genome shotgun (WGS) entry which is preliminary data.</text>
</comment>
<protein>
    <submittedName>
        <fullName evidence="1">Uncharacterized protein</fullName>
    </submittedName>
</protein>
<proteinExistence type="predicted"/>
<dbReference type="Proteomes" id="UP001054945">
    <property type="component" value="Unassembled WGS sequence"/>
</dbReference>
<sequence length="136" mass="16403">MFLLKHKVTNGRRRRFKRNRPAANIQHKEHKNADEKSLISIFKARRYTYYDIYHTQAQTIMRIIKQRLLGTNRLVTLLLKSSLHQPRRLQVPPLLRTPDRSYPNTYAAHYLNWHTNQYPVPLIIHLCMILVVWHQI</sequence>
<evidence type="ECO:0000313" key="2">
    <source>
        <dbReference type="Proteomes" id="UP001054945"/>
    </source>
</evidence>
<keyword evidence="2" id="KW-1185">Reference proteome</keyword>
<dbReference type="AlphaFoldDB" id="A0AAV4S4Y9"/>